<dbReference type="InterPro" id="IPR006015">
    <property type="entry name" value="Universal_stress_UspA"/>
</dbReference>
<accession>A0A161PCY6</accession>
<dbReference type="PRINTS" id="PR01438">
    <property type="entry name" value="UNVRSLSTRESS"/>
</dbReference>
<protein>
    <recommendedName>
        <fullName evidence="2">UspA domain-containing protein</fullName>
    </recommendedName>
</protein>
<comment type="similarity">
    <text evidence="1">Belongs to the universal stress protein A family.</text>
</comment>
<evidence type="ECO:0000259" key="2">
    <source>
        <dbReference type="Pfam" id="PF00582"/>
    </source>
</evidence>
<dbReference type="PANTHER" id="PTHR46268">
    <property type="entry name" value="STRESS RESPONSE PROTEIN NHAX"/>
    <property type="match status" value="1"/>
</dbReference>
<dbReference type="AlphaFoldDB" id="A0A161PCY6"/>
<dbReference type="PANTHER" id="PTHR46268:SF15">
    <property type="entry name" value="UNIVERSAL STRESS PROTEIN HP_0031"/>
    <property type="match status" value="1"/>
</dbReference>
<dbReference type="InterPro" id="IPR014729">
    <property type="entry name" value="Rossmann-like_a/b/a_fold"/>
</dbReference>
<evidence type="ECO:0000313" key="4">
    <source>
        <dbReference type="Proteomes" id="UP000075799"/>
    </source>
</evidence>
<dbReference type="Pfam" id="PF00582">
    <property type="entry name" value="Usp"/>
    <property type="match status" value="2"/>
</dbReference>
<dbReference type="Gene3D" id="3.40.50.620">
    <property type="entry name" value="HUPs"/>
    <property type="match status" value="2"/>
</dbReference>
<dbReference type="SUPFAM" id="SSF52402">
    <property type="entry name" value="Adenine nucleotide alpha hydrolases-like"/>
    <property type="match status" value="2"/>
</dbReference>
<name>A0A161PCY6_BDEBC</name>
<evidence type="ECO:0000313" key="3">
    <source>
        <dbReference type="EMBL" id="KYG67994.1"/>
    </source>
</evidence>
<dbReference type="InterPro" id="IPR006016">
    <property type="entry name" value="UspA"/>
</dbReference>
<sequence>MIEKSVLLADDIANTSEEGRSRSHILRAIAAEISQRLKLPLRVIFVENLEGRLFRRPVVEEVKAKDKESMGLLEVDMAHYPVKSKIFLKEGDPVTHILSEEKIDDLLEMIVMGSQGKHGIAKALLGSTSEEVLRRAATPILIVGPEAQRLHFEFPEEGVLRILLLTDLSSASVRAEDYAASLARKLNARLTICNSPGHEIYHLKQMLYSRNVVPTSVDSMFEEIGKDAEKLLSDKVEEYKKINADVEALFLKEEANLEDVLAKKAEGAYDLIVMGTHSRNRFLTTFLGSTARNVILKSPIPVIICRSVIRGL</sequence>
<dbReference type="RefSeq" id="WP_063204698.1">
    <property type="nucleotide sequence ID" value="NZ_LUKD01000001.1"/>
</dbReference>
<organism evidence="3 4">
    <name type="scientific">Bdellovibrio bacteriovorus</name>
    <dbReference type="NCBI Taxonomy" id="959"/>
    <lineage>
        <taxon>Bacteria</taxon>
        <taxon>Pseudomonadati</taxon>
        <taxon>Bdellovibrionota</taxon>
        <taxon>Bdellovibrionia</taxon>
        <taxon>Bdellovibrionales</taxon>
        <taxon>Pseudobdellovibrionaceae</taxon>
        <taxon>Bdellovibrio</taxon>
    </lineage>
</organism>
<comment type="caution">
    <text evidence="3">The sequence shown here is derived from an EMBL/GenBank/DDBJ whole genome shotgun (WGS) entry which is preliminary data.</text>
</comment>
<dbReference type="Proteomes" id="UP000075799">
    <property type="component" value="Unassembled WGS sequence"/>
</dbReference>
<dbReference type="EMBL" id="LUKD01000001">
    <property type="protein sequence ID" value="KYG67994.1"/>
    <property type="molecule type" value="Genomic_DNA"/>
</dbReference>
<dbReference type="CDD" id="cd00293">
    <property type="entry name" value="USP-like"/>
    <property type="match status" value="2"/>
</dbReference>
<evidence type="ECO:0000256" key="1">
    <source>
        <dbReference type="ARBA" id="ARBA00008791"/>
    </source>
</evidence>
<proteinExistence type="inferred from homology"/>
<feature type="domain" description="UspA" evidence="2">
    <location>
        <begin position="30"/>
        <end position="143"/>
    </location>
</feature>
<dbReference type="OrthoDB" id="5295856at2"/>
<feature type="domain" description="UspA" evidence="2">
    <location>
        <begin position="161"/>
        <end position="306"/>
    </location>
</feature>
<gene>
    <name evidence="3" type="ORF">AZI87_01610</name>
</gene>
<reference evidence="3 4" key="1">
    <citation type="submission" date="2016-03" db="EMBL/GenBank/DDBJ databases">
        <authorList>
            <person name="Ploux O."/>
        </authorList>
    </citation>
    <scope>NUCLEOTIDE SEQUENCE [LARGE SCALE GENOMIC DNA]</scope>
    <source>
        <strain evidence="3 4">EC13</strain>
    </source>
</reference>